<dbReference type="AlphaFoldDB" id="A0A8X6WRW4"/>
<dbReference type="Gene3D" id="3.30.70.270">
    <property type="match status" value="1"/>
</dbReference>
<comment type="caution">
    <text evidence="2">The sequence shown here is derived from an EMBL/GenBank/DDBJ whole genome shotgun (WGS) entry which is preliminary data.</text>
</comment>
<name>A0A8X6WRW4_9ARAC</name>
<organism evidence="2 3">
    <name type="scientific">Trichonephila inaurata madagascariensis</name>
    <dbReference type="NCBI Taxonomy" id="2747483"/>
    <lineage>
        <taxon>Eukaryota</taxon>
        <taxon>Metazoa</taxon>
        <taxon>Ecdysozoa</taxon>
        <taxon>Arthropoda</taxon>
        <taxon>Chelicerata</taxon>
        <taxon>Arachnida</taxon>
        <taxon>Araneae</taxon>
        <taxon>Araneomorphae</taxon>
        <taxon>Entelegynae</taxon>
        <taxon>Araneoidea</taxon>
        <taxon>Nephilidae</taxon>
        <taxon>Trichonephila</taxon>
        <taxon>Trichonephila inaurata</taxon>
    </lineage>
</organism>
<keyword evidence="3" id="KW-1185">Reference proteome</keyword>
<dbReference type="GO" id="GO:0071897">
    <property type="term" value="P:DNA biosynthetic process"/>
    <property type="evidence" value="ECO:0007669"/>
    <property type="project" value="UniProtKB-ARBA"/>
</dbReference>
<dbReference type="Gene3D" id="3.10.10.10">
    <property type="entry name" value="HIV Type 1 Reverse Transcriptase, subunit A, domain 1"/>
    <property type="match status" value="1"/>
</dbReference>
<dbReference type="OrthoDB" id="6432948at2759"/>
<gene>
    <name evidence="2" type="primary">AVEN_87091_1</name>
    <name evidence="2" type="ORF">TNIN_362401</name>
</gene>
<dbReference type="Pfam" id="PF00078">
    <property type="entry name" value="RVT_1"/>
    <property type="match status" value="1"/>
</dbReference>
<dbReference type="InterPro" id="IPR043128">
    <property type="entry name" value="Rev_trsase/Diguanyl_cyclase"/>
</dbReference>
<dbReference type="SUPFAM" id="SSF56672">
    <property type="entry name" value="DNA/RNA polymerases"/>
    <property type="match status" value="1"/>
</dbReference>
<dbReference type="Proteomes" id="UP000886998">
    <property type="component" value="Unassembled WGS sequence"/>
</dbReference>
<protein>
    <submittedName>
        <fullName evidence="2">DUF1758 domain-containing protein</fullName>
    </submittedName>
</protein>
<dbReference type="InterPro" id="IPR000477">
    <property type="entry name" value="RT_dom"/>
</dbReference>
<evidence type="ECO:0000313" key="2">
    <source>
        <dbReference type="EMBL" id="GFY40130.1"/>
    </source>
</evidence>
<feature type="domain" description="Reverse transcriptase" evidence="1">
    <location>
        <begin position="79"/>
        <end position="185"/>
    </location>
</feature>
<evidence type="ECO:0000259" key="1">
    <source>
        <dbReference type="Pfam" id="PF00078"/>
    </source>
</evidence>
<accession>A0A8X6WRW4</accession>
<sequence>MCAFKSSNRYAFHPSSPIDVSRFAKRKRMKLADPDDSLSNLPIEVLIGAGFYWNVMHSDALVKLSDSLALVPSSFGWSDGSQSFFQLILADEDRDVTRFLWYKTEYTSDGKFCTANEIVTYRFTRLPLGLTLSPFLLSASLRELAKHIGNNTYMDDFVMGTSTDTEAIILYREILQLTSRMSLPLAKWMTNSKILQDV</sequence>
<dbReference type="EMBL" id="BMAV01001714">
    <property type="protein sequence ID" value="GFY40130.1"/>
    <property type="molecule type" value="Genomic_DNA"/>
</dbReference>
<evidence type="ECO:0000313" key="3">
    <source>
        <dbReference type="Proteomes" id="UP000886998"/>
    </source>
</evidence>
<proteinExistence type="predicted"/>
<reference evidence="2" key="1">
    <citation type="submission" date="2020-08" db="EMBL/GenBank/DDBJ databases">
        <title>Multicomponent nature underlies the extraordinary mechanical properties of spider dragline silk.</title>
        <authorList>
            <person name="Kono N."/>
            <person name="Nakamura H."/>
            <person name="Mori M."/>
            <person name="Yoshida Y."/>
            <person name="Ohtoshi R."/>
            <person name="Malay A.D."/>
            <person name="Moran D.A.P."/>
            <person name="Tomita M."/>
            <person name="Numata K."/>
            <person name="Arakawa K."/>
        </authorList>
    </citation>
    <scope>NUCLEOTIDE SEQUENCE</scope>
</reference>
<dbReference type="InterPro" id="IPR043502">
    <property type="entry name" value="DNA/RNA_pol_sf"/>
</dbReference>